<dbReference type="Proteomes" id="UP000054359">
    <property type="component" value="Unassembled WGS sequence"/>
</dbReference>
<accession>A0A087TZU4</accession>
<protein>
    <submittedName>
        <fullName evidence="1">Uncharacterized protein</fullName>
    </submittedName>
</protein>
<evidence type="ECO:0000313" key="1">
    <source>
        <dbReference type="EMBL" id="KFM70633.1"/>
    </source>
</evidence>
<gene>
    <name evidence="1" type="ORF">X975_17816</name>
</gene>
<keyword evidence="2" id="KW-1185">Reference proteome</keyword>
<dbReference type="OrthoDB" id="6435923at2759"/>
<sequence length="111" mass="12296">MLIDRPVGEITEARNRHLNFFPFHQQNVRHLPSVSTSSSLSVLDTLHETLQDTVIPSASAINLLREAASELYLAHSPRINPAVVDQYDEIDVVSALRNGEPVATLIQAIKD</sequence>
<dbReference type="AlphaFoldDB" id="A0A087TZU4"/>
<proteinExistence type="predicted"/>
<reference evidence="1 2" key="1">
    <citation type="submission" date="2013-11" db="EMBL/GenBank/DDBJ databases">
        <title>Genome sequencing of Stegodyphus mimosarum.</title>
        <authorList>
            <person name="Bechsgaard J."/>
        </authorList>
    </citation>
    <scope>NUCLEOTIDE SEQUENCE [LARGE SCALE GENOMIC DNA]</scope>
</reference>
<dbReference type="EMBL" id="KK117501">
    <property type="protein sequence ID" value="KFM70633.1"/>
    <property type="molecule type" value="Genomic_DNA"/>
</dbReference>
<name>A0A087TZU4_STEMI</name>
<feature type="non-terminal residue" evidence="1">
    <location>
        <position position="111"/>
    </location>
</feature>
<organism evidence="1 2">
    <name type="scientific">Stegodyphus mimosarum</name>
    <name type="common">African social velvet spider</name>
    <dbReference type="NCBI Taxonomy" id="407821"/>
    <lineage>
        <taxon>Eukaryota</taxon>
        <taxon>Metazoa</taxon>
        <taxon>Ecdysozoa</taxon>
        <taxon>Arthropoda</taxon>
        <taxon>Chelicerata</taxon>
        <taxon>Arachnida</taxon>
        <taxon>Araneae</taxon>
        <taxon>Araneomorphae</taxon>
        <taxon>Entelegynae</taxon>
        <taxon>Eresoidea</taxon>
        <taxon>Eresidae</taxon>
        <taxon>Stegodyphus</taxon>
    </lineage>
</organism>
<evidence type="ECO:0000313" key="2">
    <source>
        <dbReference type="Proteomes" id="UP000054359"/>
    </source>
</evidence>